<dbReference type="GO" id="GO:0003677">
    <property type="term" value="F:DNA binding"/>
    <property type="evidence" value="ECO:0007669"/>
    <property type="project" value="InterPro"/>
</dbReference>
<dbReference type="Pfam" id="PF01548">
    <property type="entry name" value="DEDD_Tnp_IS110"/>
    <property type="match status" value="1"/>
</dbReference>
<protein>
    <submittedName>
        <fullName evidence="4">IS110 family transposase</fullName>
    </submittedName>
</protein>
<dbReference type="GO" id="GO:0006313">
    <property type="term" value="P:DNA transposition"/>
    <property type="evidence" value="ECO:0007669"/>
    <property type="project" value="InterPro"/>
</dbReference>
<dbReference type="RefSeq" id="WP_027009660.1">
    <property type="nucleotide sequence ID" value="NZ_CP091521.1"/>
</dbReference>
<dbReference type="InterPro" id="IPR047650">
    <property type="entry name" value="Transpos_IS110"/>
</dbReference>
<organism evidence="4 5">
    <name type="scientific">Conchiformibius kuhniae</name>
    <dbReference type="NCBI Taxonomy" id="211502"/>
    <lineage>
        <taxon>Bacteria</taxon>
        <taxon>Pseudomonadati</taxon>
        <taxon>Pseudomonadota</taxon>
        <taxon>Betaproteobacteria</taxon>
        <taxon>Neisseriales</taxon>
        <taxon>Neisseriaceae</taxon>
        <taxon>Conchiformibius</taxon>
    </lineage>
</organism>
<sequence>MTVIGLDISQHTIDCFIKHHEKTGVLQIENNRTGFIKLREWLKTHKIRKPLIAMEATGVYYEAVAAYLSAYYSVSVINPLKIKNYGKAMFSRTKTDRADAVLIAEYAYRHADKIQKYETPTYEQNRLAKLLALFAQLNLQINQQQNRLHTAKDTFVLAAHRAVLDVLQKQLAATEREIRTCIQQQQGLSEQYNNLKTITGIGEKTAPVILHYLNLKRFRNANEFVAFAGLSPRIEQSGTSVNRQCGLAHYGHRRLKAAFYLPALVAYHRNYFPALVDNLTRAGKPKMVIIVAIMRKLAKICFYVHKSGKPFDRSRYQEKI</sequence>
<gene>
    <name evidence="4" type="ORF">LVJ77_09285</name>
</gene>
<feature type="domain" description="Transposase IS110-like N-terminal" evidence="2">
    <location>
        <begin position="4"/>
        <end position="150"/>
    </location>
</feature>
<feature type="coiled-coil region" evidence="1">
    <location>
        <begin position="127"/>
        <end position="184"/>
    </location>
</feature>
<dbReference type="PANTHER" id="PTHR33055">
    <property type="entry name" value="TRANSPOSASE FOR INSERTION SEQUENCE ELEMENT IS1111A"/>
    <property type="match status" value="1"/>
</dbReference>
<dbReference type="Pfam" id="PF02371">
    <property type="entry name" value="Transposase_20"/>
    <property type="match status" value="1"/>
</dbReference>
<evidence type="ECO:0000313" key="4">
    <source>
        <dbReference type="EMBL" id="UOP04472.1"/>
    </source>
</evidence>
<evidence type="ECO:0000259" key="3">
    <source>
        <dbReference type="Pfam" id="PF02371"/>
    </source>
</evidence>
<evidence type="ECO:0000259" key="2">
    <source>
        <dbReference type="Pfam" id="PF01548"/>
    </source>
</evidence>
<keyword evidence="5" id="KW-1185">Reference proteome</keyword>
<accession>A0A8T9MWB0</accession>
<reference evidence="4" key="2">
    <citation type="submission" date="2024-09" db="EMBL/GenBank/DDBJ databases">
        <authorList>
            <person name="Veyrier F.J."/>
        </authorList>
    </citation>
    <scope>NUCLEOTIDE SEQUENCE</scope>
    <source>
        <strain evidence="4">17694</strain>
    </source>
</reference>
<dbReference type="GO" id="GO:0004803">
    <property type="term" value="F:transposase activity"/>
    <property type="evidence" value="ECO:0007669"/>
    <property type="project" value="InterPro"/>
</dbReference>
<name>A0A8T9MWB0_9NEIS</name>
<evidence type="ECO:0000256" key="1">
    <source>
        <dbReference type="SAM" id="Coils"/>
    </source>
</evidence>
<evidence type="ECO:0000313" key="5">
    <source>
        <dbReference type="Proteomes" id="UP000831534"/>
    </source>
</evidence>
<reference evidence="4" key="1">
    <citation type="journal article" date="2022" name="Res Sq">
        <title>Evolution of multicellular longitudinally dividing oral cavity symbionts (Neisseriaceae).</title>
        <authorList>
            <person name="Nyongesa S."/>
            <person name="Weber P."/>
            <person name="Bernet E."/>
            <person name="Pullido F."/>
            <person name="Nieckarz M."/>
            <person name="Delaby M."/>
            <person name="Nieves C."/>
            <person name="Viehboeck T."/>
            <person name="Krause N."/>
            <person name="Rivera-Millot A."/>
            <person name="Nakamura A."/>
            <person name="Vischer N."/>
            <person name="VanNieuwenhze M."/>
            <person name="Brun Y."/>
            <person name="Cava F."/>
            <person name="Bulgheresi S."/>
            <person name="Veyrier F."/>
        </authorList>
    </citation>
    <scope>NUCLEOTIDE SEQUENCE</scope>
    <source>
        <strain evidence="4">17694</strain>
    </source>
</reference>
<feature type="domain" description="Transposase IS116/IS110/IS902 C-terminal" evidence="3">
    <location>
        <begin position="193"/>
        <end position="270"/>
    </location>
</feature>
<dbReference type="AlphaFoldDB" id="A0A8T9MWB0"/>
<dbReference type="InterPro" id="IPR002525">
    <property type="entry name" value="Transp_IS110-like_N"/>
</dbReference>
<dbReference type="PANTHER" id="PTHR33055:SF3">
    <property type="entry name" value="PUTATIVE TRANSPOSASE FOR IS117-RELATED"/>
    <property type="match status" value="1"/>
</dbReference>
<proteinExistence type="predicted"/>
<dbReference type="KEGG" id="ckh:LVJ77_09285"/>
<dbReference type="EMBL" id="CP091521">
    <property type="protein sequence ID" value="UOP04472.1"/>
    <property type="molecule type" value="Genomic_DNA"/>
</dbReference>
<dbReference type="NCBIfam" id="NF033542">
    <property type="entry name" value="transpos_IS110"/>
    <property type="match status" value="1"/>
</dbReference>
<dbReference type="Proteomes" id="UP000831534">
    <property type="component" value="Chromosome"/>
</dbReference>
<dbReference type="InterPro" id="IPR003346">
    <property type="entry name" value="Transposase_20"/>
</dbReference>
<keyword evidence="1" id="KW-0175">Coiled coil</keyword>